<dbReference type="EMBL" id="CAMXCT020000395">
    <property type="protein sequence ID" value="CAL1131581.1"/>
    <property type="molecule type" value="Genomic_DNA"/>
</dbReference>
<organism evidence="1">
    <name type="scientific">Cladocopium goreaui</name>
    <dbReference type="NCBI Taxonomy" id="2562237"/>
    <lineage>
        <taxon>Eukaryota</taxon>
        <taxon>Sar</taxon>
        <taxon>Alveolata</taxon>
        <taxon>Dinophyceae</taxon>
        <taxon>Suessiales</taxon>
        <taxon>Symbiodiniaceae</taxon>
        <taxon>Cladocopium</taxon>
    </lineage>
</organism>
<name>A0A9P1BUE6_9DINO</name>
<dbReference type="SUPFAM" id="SSF53474">
    <property type="entry name" value="alpha/beta-Hydrolases"/>
    <property type="match status" value="1"/>
</dbReference>
<dbReference type="InterPro" id="IPR029058">
    <property type="entry name" value="AB_hydrolase_fold"/>
</dbReference>
<gene>
    <name evidence="1" type="ORF">C1SCF055_LOCUS6277</name>
</gene>
<comment type="caution">
    <text evidence="1">The sequence shown here is derived from an EMBL/GenBank/DDBJ whole genome shotgun (WGS) entry which is preliminary data.</text>
</comment>
<proteinExistence type="predicted"/>
<dbReference type="Proteomes" id="UP001152797">
    <property type="component" value="Unassembled WGS sequence"/>
</dbReference>
<reference evidence="1" key="1">
    <citation type="submission" date="2022-10" db="EMBL/GenBank/DDBJ databases">
        <authorList>
            <person name="Chen Y."/>
            <person name="Dougan E. K."/>
            <person name="Chan C."/>
            <person name="Rhodes N."/>
            <person name="Thang M."/>
        </authorList>
    </citation>
    <scope>NUCLEOTIDE SEQUENCE</scope>
</reference>
<protein>
    <submittedName>
        <fullName evidence="2">DNA repair and recombination protein RAD54B</fullName>
    </submittedName>
</protein>
<evidence type="ECO:0000313" key="3">
    <source>
        <dbReference type="Proteomes" id="UP001152797"/>
    </source>
</evidence>
<reference evidence="2 3" key="2">
    <citation type="submission" date="2024-05" db="EMBL/GenBank/DDBJ databases">
        <authorList>
            <person name="Chen Y."/>
            <person name="Shah S."/>
            <person name="Dougan E. K."/>
            <person name="Thang M."/>
            <person name="Chan C."/>
        </authorList>
    </citation>
    <scope>NUCLEOTIDE SEQUENCE [LARGE SCALE GENOMIC DNA]</scope>
</reference>
<dbReference type="EMBL" id="CAMXCT030000395">
    <property type="protein sequence ID" value="CAL4765518.1"/>
    <property type="molecule type" value="Genomic_DNA"/>
</dbReference>
<keyword evidence="3" id="KW-1185">Reference proteome</keyword>
<dbReference type="Gene3D" id="3.40.50.1820">
    <property type="entry name" value="alpha/beta hydrolase"/>
    <property type="match status" value="1"/>
</dbReference>
<dbReference type="AlphaFoldDB" id="A0A9P1BUE6"/>
<evidence type="ECO:0000313" key="1">
    <source>
        <dbReference type="EMBL" id="CAI3978206.1"/>
    </source>
</evidence>
<dbReference type="EMBL" id="CAMXCT010000395">
    <property type="protein sequence ID" value="CAI3978206.1"/>
    <property type="molecule type" value="Genomic_DNA"/>
</dbReference>
<evidence type="ECO:0000313" key="2">
    <source>
        <dbReference type="EMBL" id="CAL4765518.1"/>
    </source>
</evidence>
<accession>A0A9P1BUE6</accession>
<sequence length="426" mass="46556">MDLSRVAGKALARAVRVSTWYMAGQHEHLQTQTSGRVVAMVYDEEAWTRAEYFSVDGRDVLLVMFDLEVTWPPPKSDARVGGYDFLGGEVEAILLLCRAFGKHAFAHQAVLLMTEAKSKGESIDVDYLRQQAFSAINHRGMSYELFSTLAKRGGVNIEKIHTISDPWQPPEKYHGPALLVLAPDSAEFASAKEVNEQYCSQMEVVYGKGSHYNILQGEQALVSGDLLHKFCQRFSPAVSRLPNEGPQRSSTKAAKKAVSDDKLLILRRGSPGIPQIYLVHGLDGDVMSGGATFKTIAAHLEPCRVGALVYDSEALACNSVPALCSLYNSRVLADSESFKNGAAKNLIVVAGYSFGCVLAHKMGYQLQQAGVEVAVVMFDLEVTWPPPQTNSRVGGYDFLGGEAEAILLITRGFGKFEFAVKDPRTI</sequence>
<dbReference type="OrthoDB" id="415955at2759"/>